<evidence type="ECO:0000256" key="1">
    <source>
        <dbReference type="SAM" id="Coils"/>
    </source>
</evidence>
<organism evidence="2">
    <name type="scientific">marine sediment metagenome</name>
    <dbReference type="NCBI Taxonomy" id="412755"/>
    <lineage>
        <taxon>unclassified sequences</taxon>
        <taxon>metagenomes</taxon>
        <taxon>ecological metagenomes</taxon>
    </lineage>
</organism>
<proteinExistence type="predicted"/>
<gene>
    <name evidence="2" type="ORF">S01H1_39614</name>
</gene>
<protein>
    <submittedName>
        <fullName evidence="2">Uncharacterized protein</fullName>
    </submittedName>
</protein>
<comment type="caution">
    <text evidence="2">The sequence shown here is derived from an EMBL/GenBank/DDBJ whole genome shotgun (WGS) entry which is preliminary data.</text>
</comment>
<feature type="coiled-coil region" evidence="1">
    <location>
        <begin position="4"/>
        <end position="31"/>
    </location>
</feature>
<accession>X0U372</accession>
<evidence type="ECO:0000313" key="2">
    <source>
        <dbReference type="EMBL" id="GAG00234.1"/>
    </source>
</evidence>
<sequence>MEIMTTAKKLKEEYERKLKNLQESCKHNDVTDWIHQEWAPAHRTRYMVKQCNTCWKLVSKKTRCDECKKEIIDNEIKKGNGKPITPYGGAWCSNCFNKLKGDKNAIG</sequence>
<name>X0U372_9ZZZZ</name>
<dbReference type="EMBL" id="BARS01025021">
    <property type="protein sequence ID" value="GAG00234.1"/>
    <property type="molecule type" value="Genomic_DNA"/>
</dbReference>
<dbReference type="AlphaFoldDB" id="X0U372"/>
<reference evidence="2" key="1">
    <citation type="journal article" date="2014" name="Front. Microbiol.">
        <title>High frequency of phylogenetically diverse reductive dehalogenase-homologous genes in deep subseafloor sedimentary metagenomes.</title>
        <authorList>
            <person name="Kawai M."/>
            <person name="Futagami T."/>
            <person name="Toyoda A."/>
            <person name="Takaki Y."/>
            <person name="Nishi S."/>
            <person name="Hori S."/>
            <person name="Arai W."/>
            <person name="Tsubouchi T."/>
            <person name="Morono Y."/>
            <person name="Uchiyama I."/>
            <person name="Ito T."/>
            <person name="Fujiyama A."/>
            <person name="Inagaki F."/>
            <person name="Takami H."/>
        </authorList>
    </citation>
    <scope>NUCLEOTIDE SEQUENCE</scope>
    <source>
        <strain evidence="2">Expedition CK06-06</strain>
    </source>
</reference>
<keyword evidence="1" id="KW-0175">Coiled coil</keyword>